<evidence type="ECO:0000313" key="2">
    <source>
        <dbReference type="EMBL" id="KAA0190513.1"/>
    </source>
</evidence>
<accession>A0A8E0RTL7</accession>
<evidence type="ECO:0000313" key="3">
    <source>
        <dbReference type="Proteomes" id="UP000728185"/>
    </source>
</evidence>
<dbReference type="Proteomes" id="UP000728185">
    <property type="component" value="Unassembled WGS sequence"/>
</dbReference>
<sequence>MEFYDSFFLFQGDGAKKTSDCNSKMKDKKEKRAPKKLEKSSSGRPAFLLNLKPPSQTTQVIHLREPIGPPSENSPGFPTGWRELIRFERMCFAVATATTTAASAPSVYCVPPPINLTPHSASPDPHPVVPNNNTIVFIQPTFPVPSSTE</sequence>
<keyword evidence="3" id="KW-1185">Reference proteome</keyword>
<protein>
    <submittedName>
        <fullName evidence="2">Uncharacterized protein</fullName>
    </submittedName>
</protein>
<feature type="region of interest" description="Disordered" evidence="1">
    <location>
        <begin position="13"/>
        <end position="50"/>
    </location>
</feature>
<evidence type="ECO:0000256" key="1">
    <source>
        <dbReference type="SAM" id="MobiDB-lite"/>
    </source>
</evidence>
<dbReference type="OrthoDB" id="435402at2759"/>
<dbReference type="EMBL" id="LUCM01006986">
    <property type="protein sequence ID" value="KAA0190513.1"/>
    <property type="molecule type" value="Genomic_DNA"/>
</dbReference>
<dbReference type="AlphaFoldDB" id="A0A8E0RTL7"/>
<feature type="compositionally biased region" description="Basic and acidic residues" evidence="1">
    <location>
        <begin position="14"/>
        <end position="41"/>
    </location>
</feature>
<comment type="caution">
    <text evidence="2">The sequence shown here is derived from an EMBL/GenBank/DDBJ whole genome shotgun (WGS) entry which is preliminary data.</text>
</comment>
<reference evidence="2" key="1">
    <citation type="submission" date="2019-05" db="EMBL/GenBank/DDBJ databases">
        <title>Annotation for the trematode Fasciolopsis buski.</title>
        <authorList>
            <person name="Choi Y.-J."/>
        </authorList>
    </citation>
    <scope>NUCLEOTIDE SEQUENCE</scope>
    <source>
        <strain evidence="2">HT</strain>
        <tissue evidence="2">Whole worm</tissue>
    </source>
</reference>
<gene>
    <name evidence="2" type="ORF">FBUS_08623</name>
</gene>
<organism evidence="2 3">
    <name type="scientific">Fasciolopsis buskii</name>
    <dbReference type="NCBI Taxonomy" id="27845"/>
    <lineage>
        <taxon>Eukaryota</taxon>
        <taxon>Metazoa</taxon>
        <taxon>Spiralia</taxon>
        <taxon>Lophotrochozoa</taxon>
        <taxon>Platyhelminthes</taxon>
        <taxon>Trematoda</taxon>
        <taxon>Digenea</taxon>
        <taxon>Plagiorchiida</taxon>
        <taxon>Echinostomata</taxon>
        <taxon>Echinostomatoidea</taxon>
        <taxon>Fasciolidae</taxon>
        <taxon>Fasciolopsis</taxon>
    </lineage>
</organism>
<proteinExistence type="predicted"/>
<name>A0A8E0RTL7_9TREM</name>